<dbReference type="PANTHER" id="PTHR40572:SF1">
    <property type="entry name" value="PROTEIN BAX"/>
    <property type="match status" value="1"/>
</dbReference>
<evidence type="ECO:0000259" key="1">
    <source>
        <dbReference type="SMART" id="SM00047"/>
    </source>
</evidence>
<keyword evidence="3" id="KW-1185">Reference proteome</keyword>
<evidence type="ECO:0000313" key="3">
    <source>
        <dbReference type="Proteomes" id="UP001302349"/>
    </source>
</evidence>
<dbReference type="InterPro" id="IPR002901">
    <property type="entry name" value="MGlyc_endo_b_GlcNAc-like_dom"/>
</dbReference>
<gene>
    <name evidence="2" type="ORF">RT717_10425</name>
</gene>
<name>A0ABZ0IXG6_9BACT</name>
<proteinExistence type="predicted"/>
<protein>
    <submittedName>
        <fullName evidence="2">Glucosaminidase domain-containing protein</fullName>
    </submittedName>
</protein>
<dbReference type="InterPro" id="IPR053195">
    <property type="entry name" value="Bax-like"/>
</dbReference>
<dbReference type="Gene3D" id="1.10.530.10">
    <property type="match status" value="1"/>
</dbReference>
<dbReference type="RefSeq" id="WP_317491674.1">
    <property type="nucleotide sequence ID" value="NZ_CP136051.1"/>
</dbReference>
<feature type="domain" description="Mannosyl-glycoprotein endo-beta-N-acetylglucosamidase-like" evidence="1">
    <location>
        <begin position="114"/>
        <end position="259"/>
    </location>
</feature>
<evidence type="ECO:0000313" key="2">
    <source>
        <dbReference type="EMBL" id="WOK09050.1"/>
    </source>
</evidence>
<dbReference type="SMART" id="SM00047">
    <property type="entry name" value="LYZ2"/>
    <property type="match status" value="1"/>
</dbReference>
<dbReference type="Pfam" id="PF01832">
    <property type="entry name" value="Glucosaminidase"/>
    <property type="match status" value="1"/>
</dbReference>
<sequence>MRKTIIFVILLILVGFAAVLVNFSIDKTHYIKTREVLANHPDSIALLDDTLVAPVLYHEIEGIDQLPPDQAKLKFISALLPSILLAKHRIEDERNKIREILNKPIWLKEDSAFYFAQSEFYKTASGELLLRRMKTHPNSIILAQAAVESGWGTSRIFQQANNLFGIWSYRSGEPRIKSIYSRNGQAIYLRKYDDVSASIYDYFGLVARSRAYRRFREARDTTDNVNVLLPYLKYYSERREEYVEQLATIIRQNRMMQYDDYRLDPAYFVEERTVKLFGYVIDTVVVVGGVIVDDRQ</sequence>
<accession>A0ABZ0IXG6</accession>
<dbReference type="EMBL" id="CP136051">
    <property type="protein sequence ID" value="WOK09050.1"/>
    <property type="molecule type" value="Genomic_DNA"/>
</dbReference>
<organism evidence="2 3">
    <name type="scientific">Imperialibacter roseus</name>
    <dbReference type="NCBI Taxonomy" id="1324217"/>
    <lineage>
        <taxon>Bacteria</taxon>
        <taxon>Pseudomonadati</taxon>
        <taxon>Bacteroidota</taxon>
        <taxon>Cytophagia</taxon>
        <taxon>Cytophagales</taxon>
        <taxon>Flammeovirgaceae</taxon>
        <taxon>Imperialibacter</taxon>
    </lineage>
</organism>
<dbReference type="PANTHER" id="PTHR40572">
    <property type="entry name" value="PROTEIN BAX"/>
    <property type="match status" value="1"/>
</dbReference>
<dbReference type="Proteomes" id="UP001302349">
    <property type="component" value="Chromosome"/>
</dbReference>
<reference evidence="2 3" key="1">
    <citation type="journal article" date="2023" name="Microbiol. Resour. Announc.">
        <title>Complete Genome Sequence of Imperialibacter roseus strain P4T.</title>
        <authorList>
            <person name="Tizabi D.R."/>
            <person name="Bachvaroff T."/>
            <person name="Hill R.T."/>
        </authorList>
    </citation>
    <scope>NUCLEOTIDE SEQUENCE [LARGE SCALE GENOMIC DNA]</scope>
    <source>
        <strain evidence="2 3">P4T</strain>
    </source>
</reference>